<feature type="non-terminal residue" evidence="2">
    <location>
        <position position="89"/>
    </location>
</feature>
<dbReference type="InterPro" id="IPR052987">
    <property type="entry name" value="Chloroplast_AMP-bd_Enzymes"/>
</dbReference>
<dbReference type="Gene3D" id="3.40.50.12780">
    <property type="entry name" value="N-terminal domain of ligase-like"/>
    <property type="match status" value="1"/>
</dbReference>
<dbReference type="InterPro" id="IPR000873">
    <property type="entry name" value="AMP-dep_synth/lig_dom"/>
</dbReference>
<organism evidence="2">
    <name type="scientific">marine sediment metagenome</name>
    <dbReference type="NCBI Taxonomy" id="412755"/>
    <lineage>
        <taxon>unclassified sequences</taxon>
        <taxon>metagenomes</taxon>
        <taxon>ecological metagenomes</taxon>
    </lineage>
</organism>
<reference evidence="2" key="1">
    <citation type="journal article" date="2014" name="Front. Microbiol.">
        <title>High frequency of phylogenetically diverse reductive dehalogenase-homologous genes in deep subseafloor sedimentary metagenomes.</title>
        <authorList>
            <person name="Kawai M."/>
            <person name="Futagami T."/>
            <person name="Toyoda A."/>
            <person name="Takaki Y."/>
            <person name="Nishi S."/>
            <person name="Hori S."/>
            <person name="Arai W."/>
            <person name="Tsubouchi T."/>
            <person name="Morono Y."/>
            <person name="Uchiyama I."/>
            <person name="Ito T."/>
            <person name="Fujiyama A."/>
            <person name="Inagaki F."/>
            <person name="Takami H."/>
        </authorList>
    </citation>
    <scope>NUCLEOTIDE SEQUENCE</scope>
    <source>
        <strain evidence="2">Expedition CK06-06</strain>
    </source>
</reference>
<evidence type="ECO:0000313" key="2">
    <source>
        <dbReference type="EMBL" id="GAH69359.1"/>
    </source>
</evidence>
<comment type="caution">
    <text evidence="2">The sequence shown here is derived from an EMBL/GenBank/DDBJ whole genome shotgun (WGS) entry which is preliminary data.</text>
</comment>
<proteinExistence type="predicted"/>
<evidence type="ECO:0000259" key="1">
    <source>
        <dbReference type="Pfam" id="PF00501"/>
    </source>
</evidence>
<dbReference type="SUPFAM" id="SSF56801">
    <property type="entry name" value="Acetyl-CoA synthetase-like"/>
    <property type="match status" value="1"/>
</dbReference>
<dbReference type="InterPro" id="IPR042099">
    <property type="entry name" value="ANL_N_sf"/>
</dbReference>
<accession>X1ITB8</accession>
<protein>
    <recommendedName>
        <fullName evidence="1">AMP-dependent synthetase/ligase domain-containing protein</fullName>
    </recommendedName>
</protein>
<feature type="domain" description="AMP-dependent synthetase/ligase" evidence="1">
    <location>
        <begin position="11"/>
        <end position="87"/>
    </location>
</feature>
<dbReference type="AlphaFoldDB" id="X1ITB8"/>
<dbReference type="PANTHER" id="PTHR43813">
    <property type="entry name" value="ACYL-ACTIVATING ENZYME 16, CHLOROPLASTIC-RELATED"/>
    <property type="match status" value="1"/>
</dbReference>
<dbReference type="PANTHER" id="PTHR43813:SF1">
    <property type="entry name" value="ACYL-ACTIVATING ENZYME 16, CHLOROPLASTIC-RELATED"/>
    <property type="match status" value="1"/>
</dbReference>
<dbReference type="EMBL" id="BARU01034940">
    <property type="protein sequence ID" value="GAH69359.1"/>
    <property type="molecule type" value="Genomic_DNA"/>
</dbReference>
<gene>
    <name evidence="2" type="ORF">S03H2_54769</name>
</gene>
<dbReference type="Pfam" id="PF00501">
    <property type="entry name" value="AMP-binding"/>
    <property type="match status" value="1"/>
</dbReference>
<name>X1ITB8_9ZZZZ</name>
<sequence>MEETIPRMFRQIVKKCPEQIAQLSRDEESNFRPTSYKELYESVKIFASGLYALGIRRGDNVGLISDNRREWLIADLAILSIGAADVPRG</sequence>